<feature type="region of interest" description="Disordered" evidence="1">
    <location>
        <begin position="423"/>
        <end position="443"/>
    </location>
</feature>
<feature type="region of interest" description="Disordered" evidence="1">
    <location>
        <begin position="1"/>
        <end position="28"/>
    </location>
</feature>
<keyword evidence="6" id="KW-1185">Reference proteome</keyword>
<feature type="domain" description="AB hydrolase-1" evidence="3">
    <location>
        <begin position="591"/>
        <end position="835"/>
    </location>
</feature>
<feature type="region of interest" description="Disordered" evidence="1">
    <location>
        <begin position="131"/>
        <end position="271"/>
    </location>
</feature>
<feature type="region of interest" description="Disordered" evidence="1">
    <location>
        <begin position="58"/>
        <end position="77"/>
    </location>
</feature>
<dbReference type="Pfam" id="PF00561">
    <property type="entry name" value="Abhydrolase_1"/>
    <property type="match status" value="1"/>
</dbReference>
<feature type="compositionally biased region" description="Low complexity" evidence="1">
    <location>
        <begin position="1028"/>
        <end position="1037"/>
    </location>
</feature>
<keyword evidence="2" id="KW-1133">Transmembrane helix</keyword>
<evidence type="ECO:0000256" key="2">
    <source>
        <dbReference type="SAM" id="Phobius"/>
    </source>
</evidence>
<dbReference type="InterPro" id="IPR000073">
    <property type="entry name" value="AB_hydrolase_1"/>
</dbReference>
<dbReference type="Gene3D" id="3.40.50.1820">
    <property type="entry name" value="alpha/beta hydrolase"/>
    <property type="match status" value="1"/>
</dbReference>
<feature type="region of interest" description="Disordered" evidence="1">
    <location>
        <begin position="1019"/>
        <end position="1052"/>
    </location>
</feature>
<evidence type="ECO:0000313" key="7">
    <source>
        <dbReference type="Proteomes" id="UP001162541"/>
    </source>
</evidence>
<feature type="compositionally biased region" description="Polar residues" evidence="1">
    <location>
        <begin position="364"/>
        <end position="373"/>
    </location>
</feature>
<protein>
    <recommendedName>
        <fullName evidence="3">AB hydrolase-1 domain-containing protein</fullName>
    </recommendedName>
</protein>
<dbReference type="Proteomes" id="UP000077202">
    <property type="component" value="Unassembled WGS sequence"/>
</dbReference>
<keyword evidence="2" id="KW-0812">Transmembrane</keyword>
<reference evidence="5 6" key="1">
    <citation type="submission" date="2016-03" db="EMBL/GenBank/DDBJ databases">
        <title>Mechanisms controlling the formation of the plant cell surface in tip-growing cells are functionally conserved among land plants.</title>
        <authorList>
            <person name="Honkanen S."/>
            <person name="Jones V.A."/>
            <person name="Morieri G."/>
            <person name="Champion C."/>
            <person name="Hetherington A.J."/>
            <person name="Kelly S."/>
            <person name="Saint-Marcoux D."/>
            <person name="Proust H."/>
            <person name="Prescott H."/>
            <person name="Dolan L."/>
        </authorList>
    </citation>
    <scope>NUCLEOTIDE SEQUENCE [LARGE SCALE GENOMIC DNA]</scope>
    <source>
        <strain evidence="6">cv. Tak-1 and cv. Tak-2</strain>
        <tissue evidence="5">Whole gametophyte</tissue>
    </source>
</reference>
<accession>A0A176W3R5</accession>
<evidence type="ECO:0000313" key="5">
    <source>
        <dbReference type="EMBL" id="OAE27162.1"/>
    </source>
</evidence>
<organism evidence="5 6">
    <name type="scientific">Marchantia polymorpha subsp. ruderalis</name>
    <dbReference type="NCBI Taxonomy" id="1480154"/>
    <lineage>
        <taxon>Eukaryota</taxon>
        <taxon>Viridiplantae</taxon>
        <taxon>Streptophyta</taxon>
        <taxon>Embryophyta</taxon>
        <taxon>Marchantiophyta</taxon>
        <taxon>Marchantiopsida</taxon>
        <taxon>Marchantiidae</taxon>
        <taxon>Marchantiales</taxon>
        <taxon>Marchantiaceae</taxon>
        <taxon>Marchantia</taxon>
    </lineage>
</organism>
<dbReference type="SUPFAM" id="SSF53474">
    <property type="entry name" value="alpha/beta-Hydrolases"/>
    <property type="match status" value="1"/>
</dbReference>
<feature type="compositionally biased region" description="Basic and acidic residues" evidence="1">
    <location>
        <begin position="133"/>
        <end position="271"/>
    </location>
</feature>
<dbReference type="PANTHER" id="PTHR45763">
    <property type="entry name" value="HYDROLASE, ALPHA/BETA FOLD FAMILY PROTEIN, EXPRESSED-RELATED"/>
    <property type="match status" value="1"/>
</dbReference>
<dbReference type="AlphaFoldDB" id="A0A176W3R5"/>
<feature type="region of interest" description="Disordered" evidence="1">
    <location>
        <begin position="934"/>
        <end position="983"/>
    </location>
</feature>
<dbReference type="EMBL" id="LVLJ01001967">
    <property type="protein sequence ID" value="OAE27162.1"/>
    <property type="molecule type" value="Genomic_DNA"/>
</dbReference>
<dbReference type="PANTHER" id="PTHR45763:SF8">
    <property type="entry name" value="ALPHA_BETA-HYDROLASES SUPERFAMILY PROTEIN"/>
    <property type="match status" value="1"/>
</dbReference>
<evidence type="ECO:0000313" key="6">
    <source>
        <dbReference type="Proteomes" id="UP000077202"/>
    </source>
</evidence>
<sequence length="1073" mass="125269">MMKKKKKGKWCGEGGCLSTGRRRRDDWSSELEYEKDYEKYGREYEREYARLCELQRSLTPEERSKRSEATSTTFEAPSFSRRYSSFDHFEITEDRLEQELRNVSDQKVEEESDFDVELLEKFMREAEEAENLEAVRKHEEEEKEKARKMREEMSWRKREEEIARRKKEELARRQREEEEMARRRREEEDFARRKREEEEFARRKREQEDFARRKREHEDFARRKREQEDFARRKREQEDYARRKGEQEDIARRKSEEEEFARRKQEDEEIARRKREELARKKMEDEEIARRKREEFLRRRGVEEEIARRKQEEEEQLEGWQAQHDLSWMSFTQQARNRALGVTATSDRIDRIQRTDSERYDASPSVSGRSTWSDVGDISGRRDLSFSGGWQNEWREVEILEEEEQEEEVKLIRNRTRRGKELARDDFDDGTSSSASEQPPDEWDIGKPTVYSFSPLHLGAGFQRRFQRRRNELMSRFEQKLLKAAKVPQSKFYRRLHFAAMVVMGFLGVALMLILFLLYLSFLARVRPPGECENQRIILNFTATRIRLRGGRYLSFREQGVGADRAEHSVVVVHDLLSSRLAGIPGIKASLLEEYKVRLIAYDRPGYGQSDPHMGRNYNTSAYDIVEIADALNLGDKFWVVGFGGGGPHVWAAINYLPERLAGVAMFAPAGNPYVNNMTKEEVDDIWGLLTLRQKWMHSIARRFPALLPTLLQRTAITNSPYVPRNVRLSLGQKDQEWMEQPDVMTAWQEDLKESLQQGCAFPMAEELMMLVNDWGFSLSDLPFGERTAKTIFHHVVGLFAGKAKPKIYEGPIHIWQGTDDQLVPVTINNVAKRLVEQNDLLDLEAKSSPVKLHYLPGEGHFSWFWFCDECHRRIFQTLFRPDATVKAEDATPFSSKGFSVDDYESIVKALGSLKAKHDTSAVEDGLAAAGKTVDKSAKTSARDEDSKEVPHNKESQDEYSRQHKAEATLESKKERFSWRAKEDTREVHPMTCTATNEALGDQSVMYACPEDSLPVESKYTPDIPHNSKSGMSSTSKSVRRRDNSKNIKNRTGAIGTYLEGLSTLVKRLARSR</sequence>
<keyword evidence="2" id="KW-0472">Membrane</keyword>
<name>A0A176W3R5_MARPO</name>
<proteinExistence type="predicted"/>
<reference evidence="7" key="3">
    <citation type="journal article" date="2020" name="Curr. Biol.">
        <title>Chromatin organization in early land plants reveals an ancestral association between H3K27me3, transposons, and constitutive heterochromatin.</title>
        <authorList>
            <person name="Montgomery S.A."/>
            <person name="Tanizawa Y."/>
            <person name="Galik B."/>
            <person name="Wang N."/>
            <person name="Ito T."/>
            <person name="Mochizuki T."/>
            <person name="Akimcheva S."/>
            <person name="Bowman J.L."/>
            <person name="Cognat V."/>
            <person name="Marechal-Drouard L."/>
            <person name="Ekker H."/>
            <person name="Hong S.F."/>
            <person name="Kohchi T."/>
            <person name="Lin S.S."/>
            <person name="Liu L.D."/>
            <person name="Nakamura Y."/>
            <person name="Valeeva L.R."/>
            <person name="Shakirov E.V."/>
            <person name="Shippen D.E."/>
            <person name="Wei W.L."/>
            <person name="Yagura M."/>
            <person name="Yamaoka S."/>
            <person name="Yamato K.T."/>
            <person name="Liu C."/>
            <person name="Berger F."/>
        </authorList>
    </citation>
    <scope>NUCLEOTIDE SEQUENCE [LARGE SCALE GENOMIC DNA]</scope>
    <source>
        <strain evidence="7">Tak-1</strain>
    </source>
</reference>
<evidence type="ECO:0000313" key="4">
    <source>
        <dbReference type="EMBL" id="BBN05531.1"/>
    </source>
</evidence>
<feature type="region of interest" description="Disordered" evidence="1">
    <location>
        <begin position="354"/>
        <end position="373"/>
    </location>
</feature>
<dbReference type="EMBL" id="AP019868">
    <property type="protein sequence ID" value="BBN05531.1"/>
    <property type="molecule type" value="Genomic_DNA"/>
</dbReference>
<dbReference type="InterPro" id="IPR029058">
    <property type="entry name" value="AB_hydrolase_fold"/>
</dbReference>
<gene>
    <name evidence="5" type="ORF">AXG93_4666s1330</name>
    <name evidence="4" type="ORF">Mp_3g13910</name>
</gene>
<dbReference type="Proteomes" id="UP001162541">
    <property type="component" value="Chromosome 3"/>
</dbReference>
<feature type="transmembrane region" description="Helical" evidence="2">
    <location>
        <begin position="498"/>
        <end position="522"/>
    </location>
</feature>
<evidence type="ECO:0000259" key="3">
    <source>
        <dbReference type="Pfam" id="PF00561"/>
    </source>
</evidence>
<feature type="compositionally biased region" description="Basic and acidic residues" evidence="1">
    <location>
        <begin position="59"/>
        <end position="68"/>
    </location>
</feature>
<reference evidence="4" key="2">
    <citation type="journal article" date="2019" name="Curr. Biol.">
        <title>Chromatin organization in early land plants reveals an ancestral association between H3K27me3, transposons, and constitutive heterochromatin.</title>
        <authorList>
            <person name="Montgomery S.A."/>
            <person name="Tanizawa Y."/>
            <person name="Galik B."/>
            <person name="Wang N."/>
            <person name="Ito T."/>
            <person name="Mochizuki T."/>
            <person name="Akimcheva S."/>
            <person name="Bowman J."/>
            <person name="Cognat V."/>
            <person name="Drouard L."/>
            <person name="Ekker H."/>
            <person name="Houng S."/>
            <person name="Kohchi T."/>
            <person name="Lin S."/>
            <person name="Liu L.D."/>
            <person name="Nakamura Y."/>
            <person name="Valeeva L.R."/>
            <person name="Shakirov E.V."/>
            <person name="Shippen D.E."/>
            <person name="Wei W."/>
            <person name="Yagura M."/>
            <person name="Yamaoka S."/>
            <person name="Yamato K.T."/>
            <person name="Liu C."/>
            <person name="Berger F."/>
        </authorList>
    </citation>
    <scope>NUCLEOTIDE SEQUENCE [LARGE SCALE GENOMIC DNA]</scope>
    <source>
        <strain evidence="4">Tak-1</strain>
    </source>
</reference>
<evidence type="ECO:0000256" key="1">
    <source>
        <dbReference type="SAM" id="MobiDB-lite"/>
    </source>
</evidence>